<organism evidence="2 3">
    <name type="scientific">Littorina saxatilis</name>
    <dbReference type="NCBI Taxonomy" id="31220"/>
    <lineage>
        <taxon>Eukaryota</taxon>
        <taxon>Metazoa</taxon>
        <taxon>Spiralia</taxon>
        <taxon>Lophotrochozoa</taxon>
        <taxon>Mollusca</taxon>
        <taxon>Gastropoda</taxon>
        <taxon>Caenogastropoda</taxon>
        <taxon>Littorinimorpha</taxon>
        <taxon>Littorinoidea</taxon>
        <taxon>Littorinidae</taxon>
        <taxon>Littorina</taxon>
    </lineage>
</organism>
<protein>
    <submittedName>
        <fullName evidence="2">Uncharacterized protein</fullName>
    </submittedName>
</protein>
<reference evidence="2 3" key="1">
    <citation type="submission" date="2024-02" db="EMBL/GenBank/DDBJ databases">
        <title>Chromosome-scale genome assembly of the rough periwinkle Littorina saxatilis.</title>
        <authorList>
            <person name="De Jode A."/>
            <person name="Faria R."/>
            <person name="Formenti G."/>
            <person name="Sims Y."/>
            <person name="Smith T.P."/>
            <person name="Tracey A."/>
            <person name="Wood J.M.D."/>
            <person name="Zagrodzka Z.B."/>
            <person name="Johannesson K."/>
            <person name="Butlin R.K."/>
            <person name="Leder E.H."/>
        </authorList>
    </citation>
    <scope>NUCLEOTIDE SEQUENCE [LARGE SCALE GENOMIC DNA]</scope>
    <source>
        <strain evidence="2">Snail1</strain>
        <tissue evidence="2">Muscle</tissue>
    </source>
</reference>
<sequence>MKYLMLLPLLSMVVVPTTWAQDENDNSGLQNQPGFPGMGGGYNPGMGGGYNPGMGGGYNPGMGGGYNPGMGGGYNSGMGGGYNPGMGGGYNPGMGGGYNPGMGGGSFCRGQFQQCMPNQFPPCCYGMCMRGNYGFMCPRMQAGRGFGLDEPLAADQAMDQGVTTDQPEANVAEE</sequence>
<accession>A0AAN9BB78</accession>
<comment type="caution">
    <text evidence="2">The sequence shown here is derived from an EMBL/GenBank/DDBJ whole genome shotgun (WGS) entry which is preliminary data.</text>
</comment>
<name>A0AAN9BB78_9CAEN</name>
<evidence type="ECO:0000256" key="1">
    <source>
        <dbReference type="SAM" id="SignalP"/>
    </source>
</evidence>
<dbReference type="Proteomes" id="UP001374579">
    <property type="component" value="Unassembled WGS sequence"/>
</dbReference>
<evidence type="ECO:0000313" key="2">
    <source>
        <dbReference type="EMBL" id="KAK7101969.1"/>
    </source>
</evidence>
<gene>
    <name evidence="2" type="ORF">V1264_020266</name>
</gene>
<proteinExistence type="predicted"/>
<keyword evidence="3" id="KW-1185">Reference proteome</keyword>
<evidence type="ECO:0000313" key="3">
    <source>
        <dbReference type="Proteomes" id="UP001374579"/>
    </source>
</evidence>
<dbReference type="EMBL" id="JBAMIC010000010">
    <property type="protein sequence ID" value="KAK7101969.1"/>
    <property type="molecule type" value="Genomic_DNA"/>
</dbReference>
<dbReference type="AlphaFoldDB" id="A0AAN9BB78"/>
<feature type="chain" id="PRO_5042939758" evidence="1">
    <location>
        <begin position="21"/>
        <end position="174"/>
    </location>
</feature>
<feature type="signal peptide" evidence="1">
    <location>
        <begin position="1"/>
        <end position="20"/>
    </location>
</feature>
<keyword evidence="1" id="KW-0732">Signal</keyword>